<dbReference type="InterPro" id="IPR018928">
    <property type="entry name" value="HAP2/GCS1_dom"/>
</dbReference>
<evidence type="ECO:0000259" key="2">
    <source>
        <dbReference type="Pfam" id="PF10699"/>
    </source>
</evidence>
<sequence length="208" mass="23086">MQGYQNHWRARDSPIPSQITPTPNPKLTQPPRRTTSLAPPHHLLSTAGPPGRLKVKAAKALADLPNLFSDLPGGTQVEEPKSLFVGGDHRVMAWLIQGCVLNLRMCNRAYSANLLSLWEVASGTFILWKLLKGEHCPLPLFSWRLEVVIGPNNGTATSHDNFLRVNLVGDFVGYNSIPSFEDFFLVIPRQGGRKIWEGAFLCGCYLNE</sequence>
<dbReference type="Pfam" id="PF10699">
    <property type="entry name" value="HAP2-GCS1"/>
    <property type="match status" value="1"/>
</dbReference>
<comment type="caution">
    <text evidence="3">The sequence shown here is derived from an EMBL/GenBank/DDBJ whole genome shotgun (WGS) entry which is preliminary data.</text>
</comment>
<dbReference type="EMBL" id="MNCJ02000332">
    <property type="protein sequence ID" value="KAF5756155.1"/>
    <property type="molecule type" value="Genomic_DNA"/>
</dbReference>
<name>A0A9K3DJC7_HELAN</name>
<evidence type="ECO:0000313" key="3">
    <source>
        <dbReference type="EMBL" id="KAF5756155.1"/>
    </source>
</evidence>
<evidence type="ECO:0000313" key="4">
    <source>
        <dbReference type="Proteomes" id="UP000215914"/>
    </source>
</evidence>
<keyword evidence="4" id="KW-1185">Reference proteome</keyword>
<reference evidence="3" key="2">
    <citation type="submission" date="2020-06" db="EMBL/GenBank/DDBJ databases">
        <title>Helianthus annuus Genome sequencing and assembly Release 2.</title>
        <authorList>
            <person name="Gouzy J."/>
            <person name="Langlade N."/>
            <person name="Munos S."/>
        </authorList>
    </citation>
    <scope>NUCLEOTIDE SEQUENCE</scope>
    <source>
        <tissue evidence="3">Leaves</tissue>
    </source>
</reference>
<protein>
    <recommendedName>
        <fullName evidence="2">Generative cell specific-1/HAP2 domain-containing protein</fullName>
    </recommendedName>
</protein>
<feature type="region of interest" description="Disordered" evidence="1">
    <location>
        <begin position="1"/>
        <end position="40"/>
    </location>
</feature>
<gene>
    <name evidence="3" type="ORF">HanXRQr2_Chr17g0811311</name>
</gene>
<dbReference type="Gramene" id="mRNA:HanXRQr2_Chr17g0811311">
    <property type="protein sequence ID" value="mRNA:HanXRQr2_Chr17g0811311"/>
    <property type="gene ID" value="HanXRQr2_Chr17g0811311"/>
</dbReference>
<feature type="domain" description="Generative cell specific-1/HAP2" evidence="2">
    <location>
        <begin position="146"/>
        <end position="190"/>
    </location>
</feature>
<evidence type="ECO:0000256" key="1">
    <source>
        <dbReference type="SAM" id="MobiDB-lite"/>
    </source>
</evidence>
<dbReference type="Proteomes" id="UP000215914">
    <property type="component" value="Unassembled WGS sequence"/>
</dbReference>
<organism evidence="3 4">
    <name type="scientific">Helianthus annuus</name>
    <name type="common">Common sunflower</name>
    <dbReference type="NCBI Taxonomy" id="4232"/>
    <lineage>
        <taxon>Eukaryota</taxon>
        <taxon>Viridiplantae</taxon>
        <taxon>Streptophyta</taxon>
        <taxon>Embryophyta</taxon>
        <taxon>Tracheophyta</taxon>
        <taxon>Spermatophyta</taxon>
        <taxon>Magnoliopsida</taxon>
        <taxon>eudicotyledons</taxon>
        <taxon>Gunneridae</taxon>
        <taxon>Pentapetalae</taxon>
        <taxon>asterids</taxon>
        <taxon>campanulids</taxon>
        <taxon>Asterales</taxon>
        <taxon>Asteraceae</taxon>
        <taxon>Asteroideae</taxon>
        <taxon>Heliantheae alliance</taxon>
        <taxon>Heliantheae</taxon>
        <taxon>Helianthus</taxon>
    </lineage>
</organism>
<accession>A0A9K3DJC7</accession>
<feature type="compositionally biased region" description="Polar residues" evidence="1">
    <location>
        <begin position="15"/>
        <end position="37"/>
    </location>
</feature>
<reference evidence="3" key="1">
    <citation type="journal article" date="2017" name="Nature">
        <title>The sunflower genome provides insights into oil metabolism, flowering and Asterid evolution.</title>
        <authorList>
            <person name="Badouin H."/>
            <person name="Gouzy J."/>
            <person name="Grassa C.J."/>
            <person name="Murat F."/>
            <person name="Staton S.E."/>
            <person name="Cottret L."/>
            <person name="Lelandais-Briere C."/>
            <person name="Owens G.L."/>
            <person name="Carrere S."/>
            <person name="Mayjonade B."/>
            <person name="Legrand L."/>
            <person name="Gill N."/>
            <person name="Kane N.C."/>
            <person name="Bowers J.E."/>
            <person name="Hubner S."/>
            <person name="Bellec A."/>
            <person name="Berard A."/>
            <person name="Berges H."/>
            <person name="Blanchet N."/>
            <person name="Boniface M.C."/>
            <person name="Brunel D."/>
            <person name="Catrice O."/>
            <person name="Chaidir N."/>
            <person name="Claudel C."/>
            <person name="Donnadieu C."/>
            <person name="Faraut T."/>
            <person name="Fievet G."/>
            <person name="Helmstetter N."/>
            <person name="King M."/>
            <person name="Knapp S.J."/>
            <person name="Lai Z."/>
            <person name="Le Paslier M.C."/>
            <person name="Lippi Y."/>
            <person name="Lorenzon L."/>
            <person name="Mandel J.R."/>
            <person name="Marage G."/>
            <person name="Marchand G."/>
            <person name="Marquand E."/>
            <person name="Bret-Mestries E."/>
            <person name="Morien E."/>
            <person name="Nambeesan S."/>
            <person name="Nguyen T."/>
            <person name="Pegot-Espagnet P."/>
            <person name="Pouilly N."/>
            <person name="Raftis F."/>
            <person name="Sallet E."/>
            <person name="Schiex T."/>
            <person name="Thomas J."/>
            <person name="Vandecasteele C."/>
            <person name="Vares D."/>
            <person name="Vear F."/>
            <person name="Vautrin S."/>
            <person name="Crespi M."/>
            <person name="Mangin B."/>
            <person name="Burke J.M."/>
            <person name="Salse J."/>
            <person name="Munos S."/>
            <person name="Vincourt P."/>
            <person name="Rieseberg L.H."/>
            <person name="Langlade N.B."/>
        </authorList>
    </citation>
    <scope>NUCLEOTIDE SEQUENCE</scope>
    <source>
        <tissue evidence="3">Leaves</tissue>
    </source>
</reference>
<dbReference type="AlphaFoldDB" id="A0A9K3DJC7"/>
<proteinExistence type="predicted"/>